<organism evidence="2 3">
    <name type="scientific">Streptosporangium canum</name>
    <dbReference type="NCBI Taxonomy" id="324952"/>
    <lineage>
        <taxon>Bacteria</taxon>
        <taxon>Bacillati</taxon>
        <taxon>Actinomycetota</taxon>
        <taxon>Actinomycetes</taxon>
        <taxon>Streptosporangiales</taxon>
        <taxon>Streptosporangiaceae</taxon>
        <taxon>Streptosporangium</taxon>
    </lineage>
</organism>
<protein>
    <submittedName>
        <fullName evidence="2">Gluconate:H+ symporter, GntP family</fullName>
    </submittedName>
</protein>
<dbReference type="AlphaFoldDB" id="A0A1I4C479"/>
<dbReference type="Proteomes" id="UP000199111">
    <property type="component" value="Unassembled WGS sequence"/>
</dbReference>
<proteinExistence type="predicted"/>
<keyword evidence="1" id="KW-0472">Membrane</keyword>
<keyword evidence="1" id="KW-1133">Transmembrane helix</keyword>
<dbReference type="RefSeq" id="WP_281249896.1">
    <property type="nucleotide sequence ID" value="NZ_FOQY01000034.1"/>
</dbReference>
<keyword evidence="1" id="KW-0812">Transmembrane</keyword>
<gene>
    <name evidence="2" type="ORF">SAMN05216275_13412</name>
</gene>
<accession>A0A1I4C479</accession>
<name>A0A1I4C479_9ACTN</name>
<dbReference type="EMBL" id="FOQY01000034">
    <property type="protein sequence ID" value="SFK74931.1"/>
    <property type="molecule type" value="Genomic_DNA"/>
</dbReference>
<sequence>MSSALIALAAPAEVAPGRLIPAALAGIALIVLLITYFNEV</sequence>
<feature type="transmembrane region" description="Helical" evidence="1">
    <location>
        <begin position="20"/>
        <end position="37"/>
    </location>
</feature>
<evidence type="ECO:0000256" key="1">
    <source>
        <dbReference type="SAM" id="Phobius"/>
    </source>
</evidence>
<keyword evidence="3" id="KW-1185">Reference proteome</keyword>
<reference evidence="3" key="1">
    <citation type="submission" date="2016-10" db="EMBL/GenBank/DDBJ databases">
        <authorList>
            <person name="Varghese N."/>
            <person name="Submissions S."/>
        </authorList>
    </citation>
    <scope>NUCLEOTIDE SEQUENCE [LARGE SCALE GENOMIC DNA]</scope>
    <source>
        <strain evidence="3">CGMCC 4.2126</strain>
    </source>
</reference>
<dbReference type="GeneID" id="96304459"/>
<evidence type="ECO:0000313" key="2">
    <source>
        <dbReference type="EMBL" id="SFK74931.1"/>
    </source>
</evidence>
<evidence type="ECO:0000313" key="3">
    <source>
        <dbReference type="Proteomes" id="UP000199111"/>
    </source>
</evidence>